<sequence>MAVISRFFAHAIVLVIAISLAGYATVNQDFRSSANLRLGVVNAQGLALGEGGQSGSVELGRSGTIVKPAGLPNGPQLQHQPIRYTAKEGDDIYSVAKRFQVSSNEIRWSNPTLLAKSDRIAAGEQLIVPPLHGVVVTVKAGDTLSDLAARYHASAQTIADFNYLRTADQLPAGNQLIVPGGIGPQLWPRRFSDEAPHMGTFSNSKFVYGQCTWYAASRRYVPWTGDAHAWYDNARALGYPVGQTPQPGAFMITWESVYYGHVAFVEQVNEDGSFQVSEMNYKGWNEIDTRLLSPADYSKVHLIGFIY</sequence>
<dbReference type="GO" id="GO:0016787">
    <property type="term" value="F:hydrolase activity"/>
    <property type="evidence" value="ECO:0007669"/>
    <property type="project" value="UniProtKB-KW"/>
</dbReference>
<protein>
    <submittedName>
        <fullName evidence="7">LysM peptidoglycan-binding domain-containing protein</fullName>
    </submittedName>
</protein>
<keyword evidence="3" id="KW-0961">Cell wall biogenesis/degradation</keyword>
<evidence type="ECO:0000259" key="5">
    <source>
        <dbReference type="PROSITE" id="PS50911"/>
    </source>
</evidence>
<dbReference type="PANTHER" id="PTHR33734:SF22">
    <property type="entry name" value="MEMBRANE-BOUND LYTIC MUREIN TRANSGLYCOSYLASE D"/>
    <property type="match status" value="1"/>
</dbReference>
<dbReference type="Gene3D" id="3.10.350.10">
    <property type="entry name" value="LysM domain"/>
    <property type="match status" value="2"/>
</dbReference>
<dbReference type="InterPro" id="IPR038765">
    <property type="entry name" value="Papain-like_cys_pep_sf"/>
</dbReference>
<feature type="transmembrane region" description="Helical" evidence="4">
    <location>
        <begin position="7"/>
        <end position="26"/>
    </location>
</feature>
<keyword evidence="4" id="KW-0472">Membrane</keyword>
<keyword evidence="4" id="KW-0812">Transmembrane</keyword>
<dbReference type="SMART" id="SM00257">
    <property type="entry name" value="LysM"/>
    <property type="match status" value="2"/>
</dbReference>
<dbReference type="SUPFAM" id="SSF54001">
    <property type="entry name" value="Cysteine proteinases"/>
    <property type="match status" value="1"/>
</dbReference>
<dbReference type="Pfam" id="PF05257">
    <property type="entry name" value="CHAP"/>
    <property type="match status" value="1"/>
</dbReference>
<dbReference type="AlphaFoldDB" id="A0A934NDZ1"/>
<reference evidence="7 8" key="1">
    <citation type="submission" date="2020-10" db="EMBL/GenBank/DDBJ databases">
        <title>Ca. Dormibacterota MAGs.</title>
        <authorList>
            <person name="Montgomery K."/>
        </authorList>
    </citation>
    <scope>NUCLEOTIDE SEQUENCE [LARGE SCALE GENOMIC DNA]</scope>
    <source>
        <strain evidence="7">SC8811_S16_3</strain>
    </source>
</reference>
<evidence type="ECO:0000256" key="2">
    <source>
        <dbReference type="ARBA" id="ARBA00022801"/>
    </source>
</evidence>
<feature type="domain" description="Peptidase C51" evidence="5">
    <location>
        <begin position="186"/>
        <end position="307"/>
    </location>
</feature>
<dbReference type="RefSeq" id="WP_338180121.1">
    <property type="nucleotide sequence ID" value="NZ_JAEKNQ010000040.1"/>
</dbReference>
<dbReference type="SUPFAM" id="SSF54106">
    <property type="entry name" value="LysM domain"/>
    <property type="match status" value="2"/>
</dbReference>
<name>A0A934NDZ1_9BACT</name>
<evidence type="ECO:0000259" key="6">
    <source>
        <dbReference type="PROSITE" id="PS51782"/>
    </source>
</evidence>
<evidence type="ECO:0000313" key="8">
    <source>
        <dbReference type="Proteomes" id="UP000620075"/>
    </source>
</evidence>
<evidence type="ECO:0000256" key="4">
    <source>
        <dbReference type="SAM" id="Phobius"/>
    </source>
</evidence>
<dbReference type="PANTHER" id="PTHR33734">
    <property type="entry name" value="LYSM DOMAIN-CONTAINING GPI-ANCHORED PROTEIN 2"/>
    <property type="match status" value="1"/>
</dbReference>
<dbReference type="Pfam" id="PF01476">
    <property type="entry name" value="LysM"/>
    <property type="match status" value="2"/>
</dbReference>
<dbReference type="Gene3D" id="3.90.1720.10">
    <property type="entry name" value="endopeptidase domain like (from Nostoc punctiforme)"/>
    <property type="match status" value="1"/>
</dbReference>
<proteinExistence type="predicted"/>
<feature type="domain" description="LysM" evidence="6">
    <location>
        <begin position="82"/>
        <end position="128"/>
    </location>
</feature>
<dbReference type="PROSITE" id="PS50911">
    <property type="entry name" value="CHAP"/>
    <property type="match status" value="1"/>
</dbReference>
<evidence type="ECO:0000256" key="3">
    <source>
        <dbReference type="ARBA" id="ARBA00023316"/>
    </source>
</evidence>
<keyword evidence="4" id="KW-1133">Transmembrane helix</keyword>
<dbReference type="EMBL" id="JAEKNQ010000040">
    <property type="protein sequence ID" value="MBJ7603693.1"/>
    <property type="molecule type" value="Genomic_DNA"/>
</dbReference>
<accession>A0A934NDZ1</accession>
<comment type="caution">
    <text evidence="7">The sequence shown here is derived from an EMBL/GenBank/DDBJ whole genome shotgun (WGS) entry which is preliminary data.</text>
</comment>
<dbReference type="Proteomes" id="UP000620075">
    <property type="component" value="Unassembled WGS sequence"/>
</dbReference>
<keyword evidence="1" id="KW-0732">Signal</keyword>
<feature type="domain" description="LysM" evidence="6">
    <location>
        <begin position="134"/>
        <end position="178"/>
    </location>
</feature>
<evidence type="ECO:0000313" key="7">
    <source>
        <dbReference type="EMBL" id="MBJ7603693.1"/>
    </source>
</evidence>
<dbReference type="GO" id="GO:0071555">
    <property type="term" value="P:cell wall organization"/>
    <property type="evidence" value="ECO:0007669"/>
    <property type="project" value="UniProtKB-KW"/>
</dbReference>
<dbReference type="InterPro" id="IPR018392">
    <property type="entry name" value="LysM"/>
</dbReference>
<dbReference type="CDD" id="cd00118">
    <property type="entry name" value="LysM"/>
    <property type="match status" value="1"/>
</dbReference>
<keyword evidence="2" id="KW-0378">Hydrolase</keyword>
<dbReference type="PROSITE" id="PS51782">
    <property type="entry name" value="LYSM"/>
    <property type="match status" value="2"/>
</dbReference>
<dbReference type="InterPro" id="IPR036779">
    <property type="entry name" value="LysM_dom_sf"/>
</dbReference>
<dbReference type="InterPro" id="IPR007921">
    <property type="entry name" value="CHAP_dom"/>
</dbReference>
<gene>
    <name evidence="7" type="ORF">JF888_10955</name>
</gene>
<organism evidence="7 8">
    <name type="scientific">Candidatus Dormiibacter inghamiae</name>
    <dbReference type="NCBI Taxonomy" id="3127013"/>
    <lineage>
        <taxon>Bacteria</taxon>
        <taxon>Bacillati</taxon>
        <taxon>Candidatus Dormiibacterota</taxon>
        <taxon>Candidatus Dormibacteria</taxon>
        <taxon>Candidatus Dormibacterales</taxon>
        <taxon>Candidatus Dormibacteraceae</taxon>
        <taxon>Candidatus Dormiibacter</taxon>
    </lineage>
</organism>
<evidence type="ECO:0000256" key="1">
    <source>
        <dbReference type="ARBA" id="ARBA00022729"/>
    </source>
</evidence>